<sequence length="318" mass="35170">MVDIQQLPCDIFQVDLEDCGHKGRTAGYFVRGEEWMLIETGPASSAEVVVRAAEELGTRPEEVKYLAVTHIHLDHAGGLGVLSRHFPKATAVVHPRGVKHMVDPSRLRAGALAVFGPEKMKELGEIEPLSEDRIMAAGEGTVLSLGNRVLEVWETPGHAKHHICIYDRQSRGLFSGDAAGVFSPELSRQQGSPVLRPATPPPDFDGALMFKSLSRMALREIDRIYYTHFGLGEPARQLLEIVAGQVAIWLEIAKNLKKAGKTAEELVSTLEEYSRQWIFGDTKDMPNNLSPAAAQEWDFLFGMLNLSAKGIFRYIETL</sequence>
<evidence type="ECO:0000313" key="3">
    <source>
        <dbReference type="Proteomes" id="UP000197032"/>
    </source>
</evidence>
<dbReference type="InterPro" id="IPR001279">
    <property type="entry name" value="Metallo-B-lactamas"/>
</dbReference>
<dbReference type="EMBL" id="BDGJ01000018">
    <property type="protein sequence ID" value="GAW91464.1"/>
    <property type="molecule type" value="Genomic_DNA"/>
</dbReference>
<dbReference type="Gene3D" id="3.60.15.10">
    <property type="entry name" value="Ribonuclease Z/Hydroxyacylglutathione hydrolase-like"/>
    <property type="match status" value="1"/>
</dbReference>
<comment type="caution">
    <text evidence="2">The sequence shown here is derived from an EMBL/GenBank/DDBJ whole genome shotgun (WGS) entry which is preliminary data.</text>
</comment>
<keyword evidence="3" id="KW-1185">Reference proteome</keyword>
<dbReference type="Proteomes" id="UP000197032">
    <property type="component" value="Unassembled WGS sequence"/>
</dbReference>
<dbReference type="InterPro" id="IPR036866">
    <property type="entry name" value="RibonucZ/Hydroxyglut_hydro"/>
</dbReference>
<dbReference type="Pfam" id="PF00753">
    <property type="entry name" value="Lactamase_B"/>
    <property type="match status" value="1"/>
</dbReference>
<gene>
    <name evidence="2" type="ORF">KKC1_06260</name>
</gene>
<organism evidence="2 3">
    <name type="scientific">Calderihabitans maritimus</name>
    <dbReference type="NCBI Taxonomy" id="1246530"/>
    <lineage>
        <taxon>Bacteria</taxon>
        <taxon>Bacillati</taxon>
        <taxon>Bacillota</taxon>
        <taxon>Clostridia</taxon>
        <taxon>Neomoorellales</taxon>
        <taxon>Calderihabitantaceae</taxon>
        <taxon>Calderihabitans</taxon>
    </lineage>
</organism>
<dbReference type="CDD" id="cd07726">
    <property type="entry name" value="ST1585-like_MBL-fold"/>
    <property type="match status" value="1"/>
</dbReference>
<dbReference type="RefSeq" id="WP_088552992.1">
    <property type="nucleotide sequence ID" value="NZ_BDGJ01000018.1"/>
</dbReference>
<proteinExistence type="predicted"/>
<evidence type="ECO:0000313" key="2">
    <source>
        <dbReference type="EMBL" id="GAW91464.1"/>
    </source>
</evidence>
<dbReference type="SMART" id="SM00849">
    <property type="entry name" value="Lactamase_B"/>
    <property type="match status" value="1"/>
</dbReference>
<dbReference type="OrthoDB" id="9761531at2"/>
<reference evidence="3" key="1">
    <citation type="journal article" date="2017" name="Appl. Environ. Microbiol.">
        <title>Genomic analysis of Calderihabitans maritimus KKC1, a thermophilic hydrogenogenic carboxydotrophic bacterium isolated from marine sediment.</title>
        <authorList>
            <person name="Omae K."/>
            <person name="Yoneda Y."/>
            <person name="Fukuyama Y."/>
            <person name="Yoshida T."/>
            <person name="Sako Y."/>
        </authorList>
    </citation>
    <scope>NUCLEOTIDE SEQUENCE [LARGE SCALE GENOMIC DNA]</scope>
    <source>
        <strain evidence="3">KKC1</strain>
    </source>
</reference>
<dbReference type="PANTHER" id="PTHR42951:SF22">
    <property type="entry name" value="METALLO BETA-LACTAMASE SUPERFAMILY LIPOPROTEIN"/>
    <property type="match status" value="1"/>
</dbReference>
<accession>A0A1Z5HPM6</accession>
<dbReference type="PANTHER" id="PTHR42951">
    <property type="entry name" value="METALLO-BETA-LACTAMASE DOMAIN-CONTAINING"/>
    <property type="match status" value="1"/>
</dbReference>
<evidence type="ECO:0000259" key="1">
    <source>
        <dbReference type="SMART" id="SM00849"/>
    </source>
</evidence>
<feature type="domain" description="Metallo-beta-lactamase" evidence="1">
    <location>
        <begin position="24"/>
        <end position="228"/>
    </location>
</feature>
<name>A0A1Z5HPM6_9FIRM</name>
<dbReference type="AlphaFoldDB" id="A0A1Z5HPM6"/>
<dbReference type="SUPFAM" id="SSF56281">
    <property type="entry name" value="Metallo-hydrolase/oxidoreductase"/>
    <property type="match status" value="1"/>
</dbReference>
<protein>
    <recommendedName>
        <fullName evidence="1">Metallo-beta-lactamase domain-containing protein</fullName>
    </recommendedName>
</protein>
<dbReference type="InterPro" id="IPR050855">
    <property type="entry name" value="NDM-1-like"/>
</dbReference>
<dbReference type="InterPro" id="IPR037482">
    <property type="entry name" value="ST1585_MBL-fold"/>
</dbReference>